<evidence type="ECO:0000313" key="2">
    <source>
        <dbReference type="Proteomes" id="UP001060085"/>
    </source>
</evidence>
<protein>
    <submittedName>
        <fullName evidence="1">Uncharacterized protein</fullName>
    </submittedName>
</protein>
<organism evidence="1 2">
    <name type="scientific">Catharanthus roseus</name>
    <name type="common">Madagascar periwinkle</name>
    <name type="synonym">Vinca rosea</name>
    <dbReference type="NCBI Taxonomy" id="4058"/>
    <lineage>
        <taxon>Eukaryota</taxon>
        <taxon>Viridiplantae</taxon>
        <taxon>Streptophyta</taxon>
        <taxon>Embryophyta</taxon>
        <taxon>Tracheophyta</taxon>
        <taxon>Spermatophyta</taxon>
        <taxon>Magnoliopsida</taxon>
        <taxon>eudicotyledons</taxon>
        <taxon>Gunneridae</taxon>
        <taxon>Pentapetalae</taxon>
        <taxon>asterids</taxon>
        <taxon>lamiids</taxon>
        <taxon>Gentianales</taxon>
        <taxon>Apocynaceae</taxon>
        <taxon>Rauvolfioideae</taxon>
        <taxon>Vinceae</taxon>
        <taxon>Catharanthinae</taxon>
        <taxon>Catharanthus</taxon>
    </lineage>
</organism>
<dbReference type="Proteomes" id="UP001060085">
    <property type="component" value="Linkage Group LG01"/>
</dbReference>
<dbReference type="EMBL" id="CM044701">
    <property type="protein sequence ID" value="KAI5682086.1"/>
    <property type="molecule type" value="Genomic_DNA"/>
</dbReference>
<gene>
    <name evidence="1" type="ORF">M9H77_03314</name>
</gene>
<accession>A0ACC0CAX0</accession>
<evidence type="ECO:0000313" key="1">
    <source>
        <dbReference type="EMBL" id="KAI5682086.1"/>
    </source>
</evidence>
<keyword evidence="2" id="KW-1185">Reference proteome</keyword>
<proteinExistence type="predicted"/>
<sequence length="347" mass="38612">MSFGDVLHNVRDPYRCSPFKTVYNCCEAGFGHTLPDKWPFCCKHIRKLHSDQSYSSSYDLVFGSVRGLHYMWLVFCTRASFDSMDNSDSGEWIYLKGGVVPWRAWPNQSTWTLHHALRWDGLLVESQEGLETKVGPRANLINSGQTEAQARCKDHLVIIVISTERQQIPYSAAVDLVARWIYQESTLVSEFSGTTPSSSYSLREIVPERDPIPMIDLSDSETVEGRVVLGVELGVSIEEDPSEPKSDGGMVPEPEEVATVDVELVSTSTGVSEGRYAGDDASSGAEEPHKKGERGGEDQEKRGELRGRQLLAQLQSPINVMDKDYGNIEIPRDPVASKEPEMEADKP</sequence>
<reference evidence="2" key="1">
    <citation type="journal article" date="2023" name="Nat. Plants">
        <title>Single-cell RNA sequencing provides a high-resolution roadmap for understanding the multicellular compartmentation of specialized metabolism.</title>
        <authorList>
            <person name="Sun S."/>
            <person name="Shen X."/>
            <person name="Li Y."/>
            <person name="Li Y."/>
            <person name="Wang S."/>
            <person name="Li R."/>
            <person name="Zhang H."/>
            <person name="Shen G."/>
            <person name="Guo B."/>
            <person name="Wei J."/>
            <person name="Xu J."/>
            <person name="St-Pierre B."/>
            <person name="Chen S."/>
            <person name="Sun C."/>
        </authorList>
    </citation>
    <scope>NUCLEOTIDE SEQUENCE [LARGE SCALE GENOMIC DNA]</scope>
</reference>
<comment type="caution">
    <text evidence="1">The sequence shown here is derived from an EMBL/GenBank/DDBJ whole genome shotgun (WGS) entry which is preliminary data.</text>
</comment>
<name>A0ACC0CAX0_CATRO</name>